<dbReference type="EMBL" id="JALDAW010000011">
    <property type="protein sequence ID" value="MDY5167433.1"/>
    <property type="molecule type" value="Genomic_DNA"/>
</dbReference>
<evidence type="ECO:0000259" key="2">
    <source>
        <dbReference type="PROSITE" id="PS50943"/>
    </source>
</evidence>
<dbReference type="AlphaFoldDB" id="A0AB35UHX4"/>
<dbReference type="SMART" id="SM00530">
    <property type="entry name" value="HTH_XRE"/>
    <property type="match status" value="1"/>
</dbReference>
<dbReference type="Gene3D" id="1.25.40.10">
    <property type="entry name" value="Tetratricopeptide repeat domain"/>
    <property type="match status" value="1"/>
</dbReference>
<proteinExistence type="predicted"/>
<protein>
    <submittedName>
        <fullName evidence="3">Helix-turn-helix domain-containing protein</fullName>
    </submittedName>
</protein>
<evidence type="ECO:0000313" key="4">
    <source>
        <dbReference type="Proteomes" id="UP001276902"/>
    </source>
</evidence>
<dbReference type="CDD" id="cd00093">
    <property type="entry name" value="HTH_XRE"/>
    <property type="match status" value="1"/>
</dbReference>
<accession>A0AB35UHX4</accession>
<reference evidence="3" key="1">
    <citation type="submission" date="2022-03" db="EMBL/GenBank/DDBJ databases">
        <title>First case of bacteraemia caused by Dielma fastidiosa in a patient hospitalised with diverticulitis.</title>
        <authorList>
            <person name="Forman-Ankjaer B."/>
            <person name="Hvid-Jensen F."/>
            <person name="Kobel C.M."/>
            <person name="Greve T."/>
        </authorList>
    </citation>
    <scope>NUCLEOTIDE SEQUENCE</scope>
    <source>
        <strain evidence="3">AUH_DF_2021</strain>
    </source>
</reference>
<dbReference type="SUPFAM" id="SSF47413">
    <property type="entry name" value="lambda repressor-like DNA-binding domains"/>
    <property type="match status" value="1"/>
</dbReference>
<feature type="repeat" description="TPR" evidence="1">
    <location>
        <begin position="144"/>
        <end position="177"/>
    </location>
</feature>
<dbReference type="Proteomes" id="UP001276902">
    <property type="component" value="Unassembled WGS sequence"/>
</dbReference>
<dbReference type="PROSITE" id="PS50005">
    <property type="entry name" value="TPR"/>
    <property type="match status" value="1"/>
</dbReference>
<dbReference type="InterPro" id="IPR019734">
    <property type="entry name" value="TPR_rpt"/>
</dbReference>
<dbReference type="PROSITE" id="PS50943">
    <property type="entry name" value="HTH_CROC1"/>
    <property type="match status" value="1"/>
</dbReference>
<dbReference type="Pfam" id="PF01381">
    <property type="entry name" value="HTH_3"/>
    <property type="match status" value="1"/>
</dbReference>
<gene>
    <name evidence="3" type="ORF">MQE39_04770</name>
</gene>
<dbReference type="InterPro" id="IPR011990">
    <property type="entry name" value="TPR-like_helical_dom_sf"/>
</dbReference>
<dbReference type="RefSeq" id="WP_320883166.1">
    <property type="nucleotide sequence ID" value="NZ_BAABZA010000001.1"/>
</dbReference>
<dbReference type="Gene3D" id="1.10.260.40">
    <property type="entry name" value="lambda repressor-like DNA-binding domains"/>
    <property type="match status" value="1"/>
</dbReference>
<dbReference type="InterPro" id="IPR010982">
    <property type="entry name" value="Lambda_DNA-bd_dom_sf"/>
</dbReference>
<sequence>MEKLNIIFKNARITKGYSLRKLADLTGINYQQINRFENGKDKLSKDNLIKIQKALEIDLDQINLVNDKINELFHLFYQDLYYESIDLKAYEEQLKRTTNEFTEDNQKKYVMEYIIFVMKEEYEDCQALERFIDALVFENKDIEAIYLDYKGSRLFMQDEHEKAIEAFQSALQISDNKQIKSMIFFHSSFVYKDLNNYDLANKYISNAKDIFYENSNYSRLLSCDIIIASIYYRNRNFEAAELKYFSCVKTAEMLNKDKKDIALIYRNLSWIMIRLNSYKKSLYYLEKSKQLDTNNELMKLYYIWNYYKLKDYKTALKIADEQNMVNKEYAMILKLFIELIVLEENRPTLKIINHAIKVYEYAVKSNDVDLILFYIDIVIDLLERKGDYGRMSAYQSKKINLLENINMLHNSTN</sequence>
<evidence type="ECO:0000256" key="1">
    <source>
        <dbReference type="PROSITE-ProRule" id="PRU00339"/>
    </source>
</evidence>
<dbReference type="InterPro" id="IPR001387">
    <property type="entry name" value="Cro/C1-type_HTH"/>
</dbReference>
<comment type="caution">
    <text evidence="3">The sequence shown here is derived from an EMBL/GenBank/DDBJ whole genome shotgun (WGS) entry which is preliminary data.</text>
</comment>
<evidence type="ECO:0000313" key="3">
    <source>
        <dbReference type="EMBL" id="MDY5167433.1"/>
    </source>
</evidence>
<keyword evidence="1" id="KW-0802">TPR repeat</keyword>
<dbReference type="GO" id="GO:0003677">
    <property type="term" value="F:DNA binding"/>
    <property type="evidence" value="ECO:0007669"/>
    <property type="project" value="InterPro"/>
</dbReference>
<feature type="domain" description="HTH cro/C1-type" evidence="2">
    <location>
        <begin position="8"/>
        <end position="62"/>
    </location>
</feature>
<organism evidence="3 4">
    <name type="scientific">Dielma fastidiosa</name>
    <dbReference type="NCBI Taxonomy" id="1034346"/>
    <lineage>
        <taxon>Bacteria</taxon>
        <taxon>Bacillati</taxon>
        <taxon>Bacillota</taxon>
        <taxon>Erysipelotrichia</taxon>
        <taxon>Erysipelotrichales</taxon>
        <taxon>Erysipelotrichaceae</taxon>
        <taxon>Dielma</taxon>
    </lineage>
</organism>
<name>A0AB35UHX4_9FIRM</name>
<dbReference type="SUPFAM" id="SSF48452">
    <property type="entry name" value="TPR-like"/>
    <property type="match status" value="1"/>
</dbReference>